<dbReference type="EMBL" id="MEXU01000036">
    <property type="protein sequence ID" value="OGD10029.1"/>
    <property type="molecule type" value="Genomic_DNA"/>
</dbReference>
<dbReference type="AlphaFoldDB" id="A0A1F4ZUC6"/>
<evidence type="ECO:0000313" key="1">
    <source>
        <dbReference type="EMBL" id="OGD10029.1"/>
    </source>
</evidence>
<gene>
    <name evidence="1" type="ORF">A2395_00950</name>
</gene>
<protein>
    <recommendedName>
        <fullName evidence="3">Transcription elongation factor GreA/GreB C-terminal domain-containing protein</fullName>
    </recommendedName>
</protein>
<dbReference type="Proteomes" id="UP000178188">
    <property type="component" value="Unassembled WGS sequence"/>
</dbReference>
<name>A0A1F4ZUC6_9BACT</name>
<accession>A0A1F4ZUC6</accession>
<evidence type="ECO:0000313" key="2">
    <source>
        <dbReference type="Proteomes" id="UP000178188"/>
    </source>
</evidence>
<evidence type="ECO:0008006" key="3">
    <source>
        <dbReference type="Google" id="ProtNLM"/>
    </source>
</evidence>
<organism evidence="1 2">
    <name type="scientific">Candidatus Amesbacteria bacterium RIFOXYB1_FULL_47_9</name>
    <dbReference type="NCBI Taxonomy" id="1797266"/>
    <lineage>
        <taxon>Bacteria</taxon>
        <taxon>Candidatus Amesiibacteriota</taxon>
    </lineage>
</organism>
<comment type="caution">
    <text evidence="1">The sequence shown here is derived from an EMBL/GenBank/DDBJ whole genome shotgun (WGS) entry which is preliminary data.</text>
</comment>
<reference evidence="1 2" key="1">
    <citation type="journal article" date="2016" name="Nat. Commun.">
        <title>Thousands of microbial genomes shed light on interconnected biogeochemical processes in an aquifer system.</title>
        <authorList>
            <person name="Anantharaman K."/>
            <person name="Brown C.T."/>
            <person name="Hug L.A."/>
            <person name="Sharon I."/>
            <person name="Castelle C.J."/>
            <person name="Probst A.J."/>
            <person name="Thomas B.C."/>
            <person name="Singh A."/>
            <person name="Wilkins M.J."/>
            <person name="Karaoz U."/>
            <person name="Brodie E.L."/>
            <person name="Williams K.H."/>
            <person name="Hubbard S.S."/>
            <person name="Banfield J.F."/>
        </authorList>
    </citation>
    <scope>NUCLEOTIDE SEQUENCE [LARGE SCALE GENOMIC DNA]</scope>
</reference>
<sequence length="144" mass="15446">MDLLPALVSELEKEQGLVQRTLEHARYTRDHAPSAMESHSDTTRSEFEKLVFALEDKLKKINSDIKLLAKAPGISGNGPVAVWSLVTLNGVAAPMSVIVVPPGLGGRKLGDKTLLSSDSPLGFLLLGSSRGQSVTLNDQVWNIS</sequence>
<proteinExistence type="predicted"/>